<evidence type="ECO:0000256" key="2">
    <source>
        <dbReference type="SAM" id="SignalP"/>
    </source>
</evidence>
<dbReference type="AlphaFoldDB" id="A0A8J7C2M1"/>
<accession>A0A8J7C2M1</accession>
<evidence type="ECO:0000259" key="3">
    <source>
        <dbReference type="Pfam" id="PF12770"/>
    </source>
</evidence>
<feature type="transmembrane region" description="Helical" evidence="1">
    <location>
        <begin position="840"/>
        <end position="859"/>
    </location>
</feature>
<proteinExistence type="predicted"/>
<dbReference type="Proteomes" id="UP000648239">
    <property type="component" value="Unassembled WGS sequence"/>
</dbReference>
<keyword evidence="1" id="KW-0472">Membrane</keyword>
<keyword evidence="2" id="KW-0732">Signal</keyword>
<feature type="signal peptide" evidence="2">
    <location>
        <begin position="1"/>
        <end position="21"/>
    </location>
</feature>
<evidence type="ECO:0000313" key="5">
    <source>
        <dbReference type="Proteomes" id="UP000648239"/>
    </source>
</evidence>
<dbReference type="InterPro" id="IPR011990">
    <property type="entry name" value="TPR-like_helical_dom_sf"/>
</dbReference>
<evidence type="ECO:0000313" key="4">
    <source>
        <dbReference type="EMBL" id="MBD3869255.1"/>
    </source>
</evidence>
<reference evidence="4 5" key="1">
    <citation type="submission" date="2020-08" db="EMBL/GenBank/DDBJ databases">
        <title>Acidobacteriota in marine sediments use diverse sulfur dissimilation pathways.</title>
        <authorList>
            <person name="Wasmund K."/>
        </authorList>
    </citation>
    <scope>NUCLEOTIDE SEQUENCE [LARGE SCALE GENOMIC DNA]</scope>
    <source>
        <strain evidence="4">MAG AM4</strain>
    </source>
</reference>
<keyword evidence="1" id="KW-1133">Transmembrane helix</keyword>
<comment type="caution">
    <text evidence="4">The sequence shown here is derived from an EMBL/GenBank/DDBJ whole genome shotgun (WGS) entry which is preliminary data.</text>
</comment>
<dbReference type="Pfam" id="PF12770">
    <property type="entry name" value="CHAT"/>
    <property type="match status" value="1"/>
</dbReference>
<name>A0A8J7C2M1_9BACT</name>
<dbReference type="PANTHER" id="PTHR10098">
    <property type="entry name" value="RAPSYN-RELATED"/>
    <property type="match status" value="1"/>
</dbReference>
<organism evidence="4 5">
    <name type="scientific">Candidatus Polarisedimenticola svalbardensis</name>
    <dbReference type="NCBI Taxonomy" id="2886004"/>
    <lineage>
        <taxon>Bacteria</taxon>
        <taxon>Pseudomonadati</taxon>
        <taxon>Acidobacteriota</taxon>
        <taxon>Candidatus Polarisedimenticolia</taxon>
        <taxon>Candidatus Polarisedimenticolales</taxon>
        <taxon>Candidatus Polarisedimenticolaceae</taxon>
        <taxon>Candidatus Polarisedimenticola</taxon>
    </lineage>
</organism>
<protein>
    <submittedName>
        <fullName evidence="4">CHAT domain-containing protein</fullName>
    </submittedName>
</protein>
<dbReference type="SUPFAM" id="SSF48452">
    <property type="entry name" value="TPR-like"/>
    <property type="match status" value="1"/>
</dbReference>
<feature type="domain" description="CHAT" evidence="3">
    <location>
        <begin position="561"/>
        <end position="826"/>
    </location>
</feature>
<dbReference type="PANTHER" id="PTHR10098:SF108">
    <property type="entry name" value="TETRATRICOPEPTIDE REPEAT PROTEIN 28"/>
    <property type="match status" value="1"/>
</dbReference>
<dbReference type="InterPro" id="IPR024983">
    <property type="entry name" value="CHAT_dom"/>
</dbReference>
<sequence>MKLRFLLPAVLVAAGAVYAQAPSNFDDCDRFVLQHPDEAQGYRCYVALAGRSNGWDEAARRLDALVAVDPDNHLAKLALASLEARRGGDRAEPLYLESIQAFRDRGMPSREITARLEYAGFLSFRSRTAESDEQRQAAMSVAIREGDPLLSAIVSIDLARSEYFQAAYEAAERRLLKVRETVFRDGDLYQRARWLGMAGSVRWGMARFPEALQDFHDQAEIFVLLNDPYEESVARSNVVLLASNVSRPPYTEETLQRLITLIGEAQDAAQRGGNRGVEGKLELYLAQLVPDAVAERRHLEQGLAICREVNDREDMLLATRLLSESLLGQEPRDPERGLKLLQSAVTIAEQSGSPQDLARTRIVQATVQWDLLRNGDDAAGDREAVIGLSIAALDAIEAIRDSQSGGTVRARTFSPWTFFYKRIIGELLLSAETDPLPDDPDLAFRIAERMRTQVFLEELDAADAGREPDQLPWRDVPGIATVQERLGEDEAIFSFIVSEEKSLEHGPHIGSWLMVLTRSERQVYRLPSATELQGMVDLTLGAIRNRDGSEQSGLERLNLDLLSAPLQDLSEAVDHLIIVADGPLHRVPFAALVEGRYRISQAPSVAAWLHWTGQATEPAEQPASVWIDPEISSANAEAIRRGPPLGRLPYAALEARAAEEALGRGTQVHGGSRATETLFKGSAHGEFGIIHVAAHTVVDDLHPDLSGIVLASGEGEDGLLQVREIVNLDFTGRTVILSACRSASGATLEGEGVLSLARAFFVAGAQAVVANLWPVRDDEAAAFSADLYRYLGEGEDVASALASARRDRIAAGDSTEAWAGTVLFGNGRVQPFDGEAGTAWWSWLYVVLFAGILAVFAGFRGARLQHQ</sequence>
<dbReference type="EMBL" id="JACXWD010000070">
    <property type="protein sequence ID" value="MBD3869255.1"/>
    <property type="molecule type" value="Genomic_DNA"/>
</dbReference>
<gene>
    <name evidence="4" type="ORF">IFK94_14135</name>
</gene>
<keyword evidence="1" id="KW-0812">Transmembrane</keyword>
<evidence type="ECO:0000256" key="1">
    <source>
        <dbReference type="SAM" id="Phobius"/>
    </source>
</evidence>
<feature type="chain" id="PRO_5035259886" evidence="2">
    <location>
        <begin position="22"/>
        <end position="867"/>
    </location>
</feature>
<dbReference type="Gene3D" id="1.25.40.10">
    <property type="entry name" value="Tetratricopeptide repeat domain"/>
    <property type="match status" value="1"/>
</dbReference>